<dbReference type="GO" id="GO:0003677">
    <property type="term" value="F:DNA binding"/>
    <property type="evidence" value="ECO:0007669"/>
    <property type="project" value="UniProtKB-UniRule"/>
</dbReference>
<accession>A0A562UY37</accession>
<dbReference type="Pfam" id="PF16925">
    <property type="entry name" value="TetR_C_13"/>
    <property type="match status" value="1"/>
</dbReference>
<dbReference type="InterPro" id="IPR011075">
    <property type="entry name" value="TetR_C"/>
</dbReference>
<gene>
    <name evidence="6" type="ORF">LX16_3895</name>
</gene>
<dbReference type="SUPFAM" id="SSF46689">
    <property type="entry name" value="Homeodomain-like"/>
    <property type="match status" value="1"/>
</dbReference>
<evidence type="ECO:0000256" key="4">
    <source>
        <dbReference type="PROSITE-ProRule" id="PRU00335"/>
    </source>
</evidence>
<dbReference type="PANTHER" id="PTHR47506">
    <property type="entry name" value="TRANSCRIPTIONAL REGULATORY PROTEIN"/>
    <property type="match status" value="1"/>
</dbReference>
<keyword evidence="7" id="KW-1185">Reference proteome</keyword>
<sequence>MKKRSGRGRPKGFDQAEVLENAMRVFWEDGYEGASLTALQEATRLSPPSIYHSFGSKEGLYRACLDHYQGRHGSPVDAMRAEPPGPEGLRRLLSTAAAEYTSPDQPAGCMISTAALTVGPQHDAVAGQVAARRATSLGLVRDYLAQARRRGTLPESADPAALARYFGAIMQGMSVQARDGATREELEAIADIAMAAWPVE</sequence>
<evidence type="ECO:0000313" key="7">
    <source>
        <dbReference type="Proteomes" id="UP000321617"/>
    </source>
</evidence>
<dbReference type="RefSeq" id="WP_147141041.1">
    <property type="nucleotide sequence ID" value="NZ_BAABIJ010000003.1"/>
</dbReference>
<comment type="caution">
    <text evidence="6">The sequence shown here is derived from an EMBL/GenBank/DDBJ whole genome shotgun (WGS) entry which is preliminary data.</text>
</comment>
<feature type="domain" description="HTH tetR-type" evidence="5">
    <location>
        <begin position="12"/>
        <end position="72"/>
    </location>
</feature>
<keyword evidence="2 4" id="KW-0238">DNA-binding</keyword>
<evidence type="ECO:0000256" key="2">
    <source>
        <dbReference type="ARBA" id="ARBA00023125"/>
    </source>
</evidence>
<dbReference type="InterPro" id="IPR036271">
    <property type="entry name" value="Tet_transcr_reg_TetR-rel_C_sf"/>
</dbReference>
<keyword evidence="3" id="KW-0804">Transcription</keyword>
<dbReference type="Gene3D" id="1.10.10.60">
    <property type="entry name" value="Homeodomain-like"/>
    <property type="match status" value="1"/>
</dbReference>
<name>A0A562UY37_9ACTN</name>
<reference evidence="6 7" key="1">
    <citation type="journal article" date="2013" name="Stand. Genomic Sci.">
        <title>Genomic Encyclopedia of Type Strains, Phase I: The one thousand microbial genomes (KMG-I) project.</title>
        <authorList>
            <person name="Kyrpides N.C."/>
            <person name="Woyke T."/>
            <person name="Eisen J.A."/>
            <person name="Garrity G."/>
            <person name="Lilburn T.G."/>
            <person name="Beck B.J."/>
            <person name="Whitman W.B."/>
            <person name="Hugenholtz P."/>
            <person name="Klenk H.P."/>
        </authorList>
    </citation>
    <scope>NUCLEOTIDE SEQUENCE [LARGE SCALE GENOMIC DNA]</scope>
    <source>
        <strain evidence="6 7">DSM 45044</strain>
    </source>
</reference>
<dbReference type="SUPFAM" id="SSF48498">
    <property type="entry name" value="Tetracyclin repressor-like, C-terminal domain"/>
    <property type="match status" value="1"/>
</dbReference>
<dbReference type="PRINTS" id="PR00455">
    <property type="entry name" value="HTHTETR"/>
</dbReference>
<dbReference type="OrthoDB" id="9805134at2"/>
<proteinExistence type="predicted"/>
<evidence type="ECO:0000256" key="1">
    <source>
        <dbReference type="ARBA" id="ARBA00023015"/>
    </source>
</evidence>
<keyword evidence="1" id="KW-0805">Transcription regulation</keyword>
<dbReference type="InterPro" id="IPR001647">
    <property type="entry name" value="HTH_TetR"/>
</dbReference>
<dbReference type="Gene3D" id="1.10.357.10">
    <property type="entry name" value="Tetracycline Repressor, domain 2"/>
    <property type="match status" value="1"/>
</dbReference>
<evidence type="ECO:0000256" key="3">
    <source>
        <dbReference type="ARBA" id="ARBA00023163"/>
    </source>
</evidence>
<dbReference type="PROSITE" id="PS50977">
    <property type="entry name" value="HTH_TETR_2"/>
    <property type="match status" value="1"/>
</dbReference>
<dbReference type="Proteomes" id="UP000321617">
    <property type="component" value="Unassembled WGS sequence"/>
</dbReference>
<evidence type="ECO:0000259" key="5">
    <source>
        <dbReference type="PROSITE" id="PS50977"/>
    </source>
</evidence>
<dbReference type="InterPro" id="IPR009057">
    <property type="entry name" value="Homeodomain-like_sf"/>
</dbReference>
<dbReference type="AlphaFoldDB" id="A0A562UY37"/>
<organism evidence="6 7">
    <name type="scientific">Stackebrandtia albiflava</name>
    <dbReference type="NCBI Taxonomy" id="406432"/>
    <lineage>
        <taxon>Bacteria</taxon>
        <taxon>Bacillati</taxon>
        <taxon>Actinomycetota</taxon>
        <taxon>Actinomycetes</taxon>
        <taxon>Glycomycetales</taxon>
        <taxon>Glycomycetaceae</taxon>
        <taxon>Stackebrandtia</taxon>
    </lineage>
</organism>
<dbReference type="EMBL" id="VLLL01000007">
    <property type="protein sequence ID" value="TWJ10478.1"/>
    <property type="molecule type" value="Genomic_DNA"/>
</dbReference>
<protein>
    <submittedName>
        <fullName evidence="6">TetR family transcriptional regulator</fullName>
    </submittedName>
</protein>
<dbReference type="PANTHER" id="PTHR47506:SF1">
    <property type="entry name" value="HTH-TYPE TRANSCRIPTIONAL REGULATOR YJDC"/>
    <property type="match status" value="1"/>
</dbReference>
<feature type="DNA-binding region" description="H-T-H motif" evidence="4">
    <location>
        <begin position="35"/>
        <end position="54"/>
    </location>
</feature>
<evidence type="ECO:0000313" key="6">
    <source>
        <dbReference type="EMBL" id="TWJ10478.1"/>
    </source>
</evidence>
<dbReference type="Pfam" id="PF00440">
    <property type="entry name" value="TetR_N"/>
    <property type="match status" value="1"/>
</dbReference>